<dbReference type="InterPro" id="IPR041698">
    <property type="entry name" value="Methyltransf_25"/>
</dbReference>
<evidence type="ECO:0000313" key="5">
    <source>
        <dbReference type="Proteomes" id="UP000269669"/>
    </source>
</evidence>
<dbReference type="RefSeq" id="WP_125485651.1">
    <property type="nucleotide sequence ID" value="NZ_RSDW01000001.1"/>
</dbReference>
<proteinExistence type="predicted"/>
<dbReference type="EMBL" id="RSDW01000001">
    <property type="protein sequence ID" value="RSL17127.1"/>
    <property type="molecule type" value="Genomic_DNA"/>
</dbReference>
<comment type="caution">
    <text evidence="4">The sequence shown here is derived from an EMBL/GenBank/DDBJ whole genome shotgun (WGS) entry which is preliminary data.</text>
</comment>
<accession>A0A428MJV1</accession>
<evidence type="ECO:0000256" key="2">
    <source>
        <dbReference type="ARBA" id="ARBA00022679"/>
    </source>
</evidence>
<keyword evidence="2 4" id="KW-0808">Transferase</keyword>
<evidence type="ECO:0000259" key="3">
    <source>
        <dbReference type="Pfam" id="PF13649"/>
    </source>
</evidence>
<dbReference type="SUPFAM" id="SSF53335">
    <property type="entry name" value="S-adenosyl-L-methionine-dependent methyltransferases"/>
    <property type="match status" value="1"/>
</dbReference>
<dbReference type="Proteomes" id="UP000269669">
    <property type="component" value="Unassembled WGS sequence"/>
</dbReference>
<name>A0A428MJV1_9BACT</name>
<feature type="domain" description="Methyltransferase" evidence="3">
    <location>
        <begin position="45"/>
        <end position="136"/>
    </location>
</feature>
<evidence type="ECO:0000313" key="4">
    <source>
        <dbReference type="EMBL" id="RSL17127.1"/>
    </source>
</evidence>
<dbReference type="GO" id="GO:0008168">
    <property type="term" value="F:methyltransferase activity"/>
    <property type="evidence" value="ECO:0007669"/>
    <property type="project" value="UniProtKB-KW"/>
</dbReference>
<dbReference type="AlphaFoldDB" id="A0A428MJV1"/>
<dbReference type="InterPro" id="IPR051052">
    <property type="entry name" value="Diverse_substrate_MTase"/>
</dbReference>
<dbReference type="CDD" id="cd02440">
    <property type="entry name" value="AdoMet_MTases"/>
    <property type="match status" value="1"/>
</dbReference>
<protein>
    <submittedName>
        <fullName evidence="4">Methyltransferase family protein</fullName>
    </submittedName>
</protein>
<reference evidence="4 5" key="1">
    <citation type="submission" date="2018-12" db="EMBL/GenBank/DDBJ databases">
        <title>Sequencing of bacterial isolates from soil warming experiment in Harvard Forest, Massachusetts, USA.</title>
        <authorList>
            <person name="Deangelis K."/>
        </authorList>
    </citation>
    <scope>NUCLEOTIDE SEQUENCE [LARGE SCALE GENOMIC DNA]</scope>
    <source>
        <strain evidence="4 5">EB153</strain>
    </source>
</reference>
<sequence length="264" mass="28998">MPTSSGISPFAHTAPYYDRFRAPYAQAAIDFIVERYSLTKDMRALDLGCGPGTIAIPLSYAVGEVVAVDPDADMIAQGRWLAESRGRQNVHWLLSRAESISLGAGPFQVATIGQAFHWMDRDEVLQKLAILIADGGGLALVNPGKRRPQESWEPVADQIVAKFLGPRTRHPKSNPQEPEHEPALVRSEWFSTFTSHEFPSTITRDINSIIGCVYSISSSARPLFGDNAKAFETELIKALLSLNPAGCFNEHVETEVVIAPKRAR</sequence>
<gene>
    <name evidence="4" type="ORF">EDE15_2655</name>
</gene>
<organism evidence="4 5">
    <name type="scientific">Edaphobacter aggregans</name>
    <dbReference type="NCBI Taxonomy" id="570835"/>
    <lineage>
        <taxon>Bacteria</taxon>
        <taxon>Pseudomonadati</taxon>
        <taxon>Acidobacteriota</taxon>
        <taxon>Terriglobia</taxon>
        <taxon>Terriglobales</taxon>
        <taxon>Acidobacteriaceae</taxon>
        <taxon>Edaphobacter</taxon>
    </lineage>
</organism>
<dbReference type="PANTHER" id="PTHR44942">
    <property type="entry name" value="METHYLTRANSF_11 DOMAIN-CONTAINING PROTEIN"/>
    <property type="match status" value="1"/>
</dbReference>
<dbReference type="Pfam" id="PF13649">
    <property type="entry name" value="Methyltransf_25"/>
    <property type="match status" value="1"/>
</dbReference>
<keyword evidence="5" id="KW-1185">Reference proteome</keyword>
<dbReference type="Gene3D" id="3.40.50.150">
    <property type="entry name" value="Vaccinia Virus protein VP39"/>
    <property type="match status" value="1"/>
</dbReference>
<dbReference type="OrthoDB" id="9797252at2"/>
<keyword evidence="1 4" id="KW-0489">Methyltransferase</keyword>
<dbReference type="InterPro" id="IPR029063">
    <property type="entry name" value="SAM-dependent_MTases_sf"/>
</dbReference>
<dbReference type="GO" id="GO:0032259">
    <property type="term" value="P:methylation"/>
    <property type="evidence" value="ECO:0007669"/>
    <property type="project" value="UniProtKB-KW"/>
</dbReference>
<evidence type="ECO:0000256" key="1">
    <source>
        <dbReference type="ARBA" id="ARBA00022603"/>
    </source>
</evidence>
<dbReference type="PANTHER" id="PTHR44942:SF4">
    <property type="entry name" value="METHYLTRANSFERASE TYPE 11 DOMAIN-CONTAINING PROTEIN"/>
    <property type="match status" value="1"/>
</dbReference>